<dbReference type="Proteomes" id="UP000094844">
    <property type="component" value="Unassembled WGS sequence"/>
</dbReference>
<dbReference type="Gene3D" id="1.10.3680.10">
    <property type="entry name" value="TerB-like"/>
    <property type="match status" value="1"/>
</dbReference>
<dbReference type="InterPro" id="IPR029024">
    <property type="entry name" value="TerB-like"/>
</dbReference>
<dbReference type="OrthoDB" id="5459344at2"/>
<protein>
    <submittedName>
        <fullName evidence="1">Uncharacterized membrane protein YebE, DUF533 family</fullName>
    </submittedName>
</protein>
<evidence type="ECO:0000313" key="2">
    <source>
        <dbReference type="Proteomes" id="UP000094844"/>
    </source>
</evidence>
<sequence length="221" mass="24048">MGCVMKNSWMQQIQSMLGDKTKSIGGSEGFGKLLAPAALGGLVGVLLGNKSTRKIAGKFGKNALIIGGSAAVGAVLWNKYKQRVKETHQDEPQFGMRASPIDARTKRLIQAVVFAAKSDGHVDDAERQAIDNSLHELGLGAEAEHWVQEALAQPLNPALLAQDIKNEDEALELYYLSCVVIDIDHFMERSYLDALAQSLKIPADVKQGIEHDISEKKRELA</sequence>
<evidence type="ECO:0000313" key="1">
    <source>
        <dbReference type="EMBL" id="SCM54396.1"/>
    </source>
</evidence>
<proteinExistence type="predicted"/>
<dbReference type="InterPro" id="IPR007486">
    <property type="entry name" value="YebE"/>
</dbReference>
<gene>
    <name evidence="1" type="ORF">BN1044_03899</name>
</gene>
<accession>A0A1C6Z5K7</accession>
<dbReference type="SUPFAM" id="SSF158682">
    <property type="entry name" value="TerB-like"/>
    <property type="match status" value="1"/>
</dbReference>
<dbReference type="EMBL" id="FMIQ01000070">
    <property type="protein sequence ID" value="SCM54396.1"/>
    <property type="molecule type" value="Genomic_DNA"/>
</dbReference>
<dbReference type="AlphaFoldDB" id="A0A1C6Z5K7"/>
<dbReference type="STRING" id="569.A6V27_10950"/>
<dbReference type="CDD" id="cd07178">
    <property type="entry name" value="terB_like_YebE"/>
    <property type="match status" value="1"/>
</dbReference>
<organism evidence="1 2">
    <name type="scientific">Hafnia alvei</name>
    <dbReference type="NCBI Taxonomy" id="569"/>
    <lineage>
        <taxon>Bacteria</taxon>
        <taxon>Pseudomonadati</taxon>
        <taxon>Pseudomonadota</taxon>
        <taxon>Gammaproteobacteria</taxon>
        <taxon>Enterobacterales</taxon>
        <taxon>Hafniaceae</taxon>
        <taxon>Hafnia</taxon>
    </lineage>
</organism>
<reference evidence="1 2" key="1">
    <citation type="submission" date="2016-09" db="EMBL/GenBank/DDBJ databases">
        <authorList>
            <person name="Capua I."/>
            <person name="De Benedictis P."/>
            <person name="Joannis T."/>
            <person name="Lombin L.H."/>
            <person name="Cattoli G."/>
        </authorList>
    </citation>
    <scope>NUCLEOTIDE SEQUENCE [LARGE SCALE GENOMIC DNA]</scope>
    <source>
        <strain evidence="1 2">GB001</strain>
    </source>
</reference>
<dbReference type="Pfam" id="PF04391">
    <property type="entry name" value="DUF533"/>
    <property type="match status" value="1"/>
</dbReference>
<name>A0A1C6Z5K7_HAFAL</name>